<keyword evidence="4" id="KW-1185">Reference proteome</keyword>
<proteinExistence type="predicted"/>
<keyword evidence="1" id="KW-0378">Hydrolase</keyword>
<name>A0A4V2UVI4_9BACL</name>
<evidence type="ECO:0000259" key="2">
    <source>
        <dbReference type="Pfam" id="PF12740"/>
    </source>
</evidence>
<evidence type="ECO:0000313" key="3">
    <source>
        <dbReference type="EMBL" id="TCS95917.1"/>
    </source>
</evidence>
<organism evidence="3 4">
    <name type="scientific">Hazenella coriacea</name>
    <dbReference type="NCBI Taxonomy" id="1179467"/>
    <lineage>
        <taxon>Bacteria</taxon>
        <taxon>Bacillati</taxon>
        <taxon>Bacillota</taxon>
        <taxon>Bacilli</taxon>
        <taxon>Bacillales</taxon>
        <taxon>Thermoactinomycetaceae</taxon>
        <taxon>Hazenella</taxon>
    </lineage>
</organism>
<dbReference type="EMBL" id="SMAG01000002">
    <property type="protein sequence ID" value="TCS95917.1"/>
    <property type="molecule type" value="Genomic_DNA"/>
</dbReference>
<dbReference type="Gene3D" id="3.40.50.1820">
    <property type="entry name" value="alpha/beta hydrolase"/>
    <property type="match status" value="1"/>
</dbReference>
<dbReference type="OrthoDB" id="9808543at2"/>
<dbReference type="PANTHER" id="PTHR22946">
    <property type="entry name" value="DIENELACTONE HYDROLASE DOMAIN-CONTAINING PROTEIN-RELATED"/>
    <property type="match status" value="1"/>
</dbReference>
<dbReference type="InterPro" id="IPR029058">
    <property type="entry name" value="AB_hydrolase_fold"/>
</dbReference>
<comment type="caution">
    <text evidence="3">The sequence shown here is derived from an EMBL/GenBank/DDBJ whole genome shotgun (WGS) entry which is preliminary data.</text>
</comment>
<dbReference type="InterPro" id="IPR041127">
    <property type="entry name" value="PET_hydrolase/cutinase-like"/>
</dbReference>
<dbReference type="Proteomes" id="UP000294937">
    <property type="component" value="Unassembled WGS sequence"/>
</dbReference>
<evidence type="ECO:0000256" key="1">
    <source>
        <dbReference type="ARBA" id="ARBA00022801"/>
    </source>
</evidence>
<sequence>MVIQQSFLLDLHKENRVIRGEVRVPQSLKVSPTIIICHGFKAFKDWGFFPTVAQRIAEAGFSVITFNFSMNGIGDQPEEFSELELFAHQTFTRQQEDLSFLLTQLKNKKLPYPEALDSTRIGLLGHSRGGGDSLIFALDSPDIEAVAVWNSIHRPDFFAKETIQTIYDQGGATIVNARTHQELPIDREVLDDIEQHRERYDFLKRLPQLQIPLLLVQGDQDHPGFFEGAKTMAQAAPHASLHVVKGATHTMGAVHPFAGTTPQLEEAIQETIHFFKNIW</sequence>
<dbReference type="InterPro" id="IPR050261">
    <property type="entry name" value="FrsA_esterase"/>
</dbReference>
<dbReference type="AlphaFoldDB" id="A0A4V2UVI4"/>
<protein>
    <recommendedName>
        <fullName evidence="2">PET hydrolase/cutinase-like domain-containing protein</fullName>
    </recommendedName>
</protein>
<reference evidence="3 4" key="1">
    <citation type="submission" date="2019-03" db="EMBL/GenBank/DDBJ databases">
        <title>Genomic Encyclopedia of Type Strains, Phase IV (KMG-IV): sequencing the most valuable type-strain genomes for metagenomic binning, comparative biology and taxonomic classification.</title>
        <authorList>
            <person name="Goeker M."/>
        </authorList>
    </citation>
    <scope>NUCLEOTIDE SEQUENCE [LARGE SCALE GENOMIC DNA]</scope>
    <source>
        <strain evidence="3 4">DSM 45707</strain>
    </source>
</reference>
<dbReference type="RefSeq" id="WP_131923880.1">
    <property type="nucleotide sequence ID" value="NZ_SMAG01000002.1"/>
</dbReference>
<accession>A0A4V2UVI4</accession>
<dbReference type="GO" id="GO:0052689">
    <property type="term" value="F:carboxylic ester hydrolase activity"/>
    <property type="evidence" value="ECO:0007669"/>
    <property type="project" value="UniProtKB-ARBA"/>
</dbReference>
<dbReference type="Pfam" id="PF12740">
    <property type="entry name" value="PETase"/>
    <property type="match status" value="1"/>
</dbReference>
<dbReference type="SUPFAM" id="SSF53474">
    <property type="entry name" value="alpha/beta-Hydrolases"/>
    <property type="match status" value="1"/>
</dbReference>
<feature type="domain" description="PET hydrolase/cutinase-like" evidence="2">
    <location>
        <begin position="33"/>
        <end position="191"/>
    </location>
</feature>
<gene>
    <name evidence="3" type="ORF">EDD58_102500</name>
</gene>
<evidence type="ECO:0000313" key="4">
    <source>
        <dbReference type="Proteomes" id="UP000294937"/>
    </source>
</evidence>
<dbReference type="PANTHER" id="PTHR22946:SF9">
    <property type="entry name" value="POLYKETIDE TRANSFERASE AF380"/>
    <property type="match status" value="1"/>
</dbReference>